<reference evidence="4 5" key="1">
    <citation type="submission" date="2017-01" db="EMBL/GenBank/DDBJ databases">
        <title>Genome Analysis of Deinococcus marmoris KOPRI26562.</title>
        <authorList>
            <person name="Kim J.H."/>
            <person name="Oh H.-M."/>
        </authorList>
    </citation>
    <scope>NUCLEOTIDE SEQUENCE [LARGE SCALE GENOMIC DNA]</scope>
    <source>
        <strain evidence="4 5">KOPRI26562</strain>
    </source>
</reference>
<dbReference type="PANTHER" id="PTHR30055">
    <property type="entry name" value="HTH-TYPE TRANSCRIPTIONAL REGULATOR RUTR"/>
    <property type="match status" value="1"/>
</dbReference>
<accession>A0A1U7NWT7</accession>
<dbReference type="Gene3D" id="1.10.357.10">
    <property type="entry name" value="Tetracycline Repressor, domain 2"/>
    <property type="match status" value="1"/>
</dbReference>
<dbReference type="GO" id="GO:0003700">
    <property type="term" value="F:DNA-binding transcription factor activity"/>
    <property type="evidence" value="ECO:0007669"/>
    <property type="project" value="TreeGrafter"/>
</dbReference>
<dbReference type="AlphaFoldDB" id="A0A1U7NWT7"/>
<dbReference type="InterPro" id="IPR041483">
    <property type="entry name" value="TetR_C_34"/>
</dbReference>
<gene>
    <name evidence="4" type="ORF">BOO71_0009094</name>
</gene>
<organism evidence="4 5">
    <name type="scientific">Deinococcus marmoris</name>
    <dbReference type="NCBI Taxonomy" id="249408"/>
    <lineage>
        <taxon>Bacteria</taxon>
        <taxon>Thermotogati</taxon>
        <taxon>Deinococcota</taxon>
        <taxon>Deinococci</taxon>
        <taxon>Deinococcales</taxon>
        <taxon>Deinococcaceae</taxon>
        <taxon>Deinococcus</taxon>
    </lineage>
</organism>
<dbReference type="InterPro" id="IPR009057">
    <property type="entry name" value="Homeodomain-like_sf"/>
</dbReference>
<evidence type="ECO:0000313" key="5">
    <source>
        <dbReference type="Proteomes" id="UP000186607"/>
    </source>
</evidence>
<proteinExistence type="predicted"/>
<feature type="DNA-binding region" description="H-T-H motif" evidence="2">
    <location>
        <begin position="33"/>
        <end position="52"/>
    </location>
</feature>
<evidence type="ECO:0000256" key="1">
    <source>
        <dbReference type="ARBA" id="ARBA00023125"/>
    </source>
</evidence>
<evidence type="ECO:0000259" key="3">
    <source>
        <dbReference type="PROSITE" id="PS50977"/>
    </source>
</evidence>
<dbReference type="InterPro" id="IPR001647">
    <property type="entry name" value="HTH_TetR"/>
</dbReference>
<sequence length="226" mass="25226">MRARSLAEKQQRRADILCAAEDLWTTTPYADLSMNQVASAAQLAKGTLYLYFDTKEELFLALVDGHLAAWIARAAAILEERGPRTPSQLADVLLEAGQDSQSVRRLLVLLGTVLERRVRPELLQEFYQNLNAHLERLLALMPLEREVSVRVLRHLYALAIGWQHLSEQPQPIQPQTRSQPRPGGAQIDPVQGLNCVLNIGEHDAEEEFGLAVRAVIDRVTRVAAPA</sequence>
<name>A0A1U7NWT7_9DEIO</name>
<dbReference type="Proteomes" id="UP000186607">
    <property type="component" value="Unassembled WGS sequence"/>
</dbReference>
<comment type="caution">
    <text evidence="4">The sequence shown here is derived from an EMBL/GenBank/DDBJ whole genome shotgun (WGS) entry which is preliminary data.</text>
</comment>
<feature type="domain" description="HTH tetR-type" evidence="3">
    <location>
        <begin position="10"/>
        <end position="70"/>
    </location>
</feature>
<dbReference type="SUPFAM" id="SSF46689">
    <property type="entry name" value="Homeodomain-like"/>
    <property type="match status" value="1"/>
</dbReference>
<evidence type="ECO:0000256" key="2">
    <source>
        <dbReference type="PROSITE-ProRule" id="PRU00335"/>
    </source>
</evidence>
<keyword evidence="5" id="KW-1185">Reference proteome</keyword>
<protein>
    <submittedName>
        <fullName evidence="4">Transcriptional regulator, TetR family</fullName>
    </submittedName>
</protein>
<evidence type="ECO:0000313" key="4">
    <source>
        <dbReference type="EMBL" id="OLV17370.1"/>
    </source>
</evidence>
<dbReference type="PRINTS" id="PR00455">
    <property type="entry name" value="HTHTETR"/>
</dbReference>
<keyword evidence="1 2" id="KW-0238">DNA-binding</keyword>
<dbReference type="GO" id="GO:0000976">
    <property type="term" value="F:transcription cis-regulatory region binding"/>
    <property type="evidence" value="ECO:0007669"/>
    <property type="project" value="TreeGrafter"/>
</dbReference>
<dbReference type="PANTHER" id="PTHR30055:SF178">
    <property type="entry name" value="POSSIBLE TRANSCRIPTIONAL REGULATORY PROTEIN"/>
    <property type="match status" value="1"/>
</dbReference>
<dbReference type="InterPro" id="IPR050109">
    <property type="entry name" value="HTH-type_TetR-like_transc_reg"/>
</dbReference>
<dbReference type="PROSITE" id="PS50977">
    <property type="entry name" value="HTH_TETR_2"/>
    <property type="match status" value="1"/>
</dbReference>
<dbReference type="Pfam" id="PF00440">
    <property type="entry name" value="TetR_N"/>
    <property type="match status" value="1"/>
</dbReference>
<dbReference type="Pfam" id="PF17929">
    <property type="entry name" value="TetR_C_34"/>
    <property type="match status" value="1"/>
</dbReference>
<dbReference type="EMBL" id="MSTI01000103">
    <property type="protein sequence ID" value="OLV17370.1"/>
    <property type="molecule type" value="Genomic_DNA"/>
</dbReference>